<dbReference type="Pfam" id="PF01979">
    <property type="entry name" value="Amidohydro_1"/>
    <property type="match status" value="2"/>
</dbReference>
<evidence type="ECO:0000256" key="2">
    <source>
        <dbReference type="ARBA" id="ARBA00022723"/>
    </source>
</evidence>
<evidence type="ECO:0000256" key="3">
    <source>
        <dbReference type="ARBA" id="ARBA00022801"/>
    </source>
</evidence>
<organism evidence="7 8">
    <name type="scientific">Leucocoprinus birnbaumii</name>
    <dbReference type="NCBI Taxonomy" id="56174"/>
    <lineage>
        <taxon>Eukaryota</taxon>
        <taxon>Fungi</taxon>
        <taxon>Dikarya</taxon>
        <taxon>Basidiomycota</taxon>
        <taxon>Agaricomycotina</taxon>
        <taxon>Agaricomycetes</taxon>
        <taxon>Agaricomycetidae</taxon>
        <taxon>Agaricales</taxon>
        <taxon>Agaricineae</taxon>
        <taxon>Agaricaceae</taxon>
        <taxon>Leucocoprinus</taxon>
    </lineage>
</organism>
<comment type="cofactor">
    <cofactor evidence="1">
        <name>Zn(2+)</name>
        <dbReference type="ChEBI" id="CHEBI:29105"/>
    </cofactor>
</comment>
<proteinExistence type="predicted"/>
<sequence length="550" mass="60810">MSGSVTILYGSVITPVDPRTWKALPQCLMAIGSTGNIDWMLDHVEENKLAEALSQKGYVTSQVVYLKDGEFIIPGFIDTHTHAAQFPNLGKGGQYELLDWLKHVTFPKEAEFADLDFAKEAYYDVVRRSLDCGTTTSCYYATLHLDATKILADATSRLGKRFSVRYAYLRLTLRIPTRSTSIHWIELLSSQKCNMDRTGESPEYYLEKSAEQSLADTSFLISYIRTLPPISSHASIGTAPEPLVQPILTPRFAISCTSECLGGIRDLADRHDRQRRDPKEPRMRIQTHISENRGEVEYTLKLYPDAGSYAQVYDMHGLLRDTTVLAHAVHLTDDEIRLIKERRAGISHCPTSNFNLRSGVAPVGRYLDEGLKVGLGTDVSGGYSTSMLNAIQNASIASKVASMTNIPSPALRDISHSGTVANSKQLVSPPTTPPSEPTEEASNSRFTNRQLPIQTLFYLATLGGAHVCSLSQKIGSFSPGKSFDALLVSVLDEKGAIGVWGREVKCDSDLETKRKKLEENLERFLFCGDDRNIQKVYVQGCLVGGKLFGQ</sequence>
<dbReference type="EMBL" id="JANIEX010000430">
    <property type="protein sequence ID" value="KAJ3567203.1"/>
    <property type="molecule type" value="Genomic_DNA"/>
</dbReference>
<dbReference type="Proteomes" id="UP001213000">
    <property type="component" value="Unassembled WGS sequence"/>
</dbReference>
<dbReference type="PANTHER" id="PTHR11271">
    <property type="entry name" value="GUANINE DEAMINASE"/>
    <property type="match status" value="1"/>
</dbReference>
<feature type="region of interest" description="Disordered" evidence="5">
    <location>
        <begin position="419"/>
        <end position="445"/>
    </location>
</feature>
<evidence type="ECO:0000313" key="8">
    <source>
        <dbReference type="Proteomes" id="UP001213000"/>
    </source>
</evidence>
<evidence type="ECO:0000256" key="5">
    <source>
        <dbReference type="SAM" id="MobiDB-lite"/>
    </source>
</evidence>
<dbReference type="GO" id="GO:0046098">
    <property type="term" value="P:guanine metabolic process"/>
    <property type="evidence" value="ECO:0007669"/>
    <property type="project" value="TreeGrafter"/>
</dbReference>
<dbReference type="SUPFAM" id="SSF51556">
    <property type="entry name" value="Metallo-dependent hydrolases"/>
    <property type="match status" value="1"/>
</dbReference>
<gene>
    <name evidence="7" type="ORF">NP233_g6512</name>
</gene>
<name>A0AAD5YTL3_9AGAR</name>
<dbReference type="GO" id="GO:0008270">
    <property type="term" value="F:zinc ion binding"/>
    <property type="evidence" value="ECO:0007669"/>
    <property type="project" value="TreeGrafter"/>
</dbReference>
<evidence type="ECO:0000313" key="7">
    <source>
        <dbReference type="EMBL" id="KAJ3567203.1"/>
    </source>
</evidence>
<dbReference type="InterPro" id="IPR011059">
    <property type="entry name" value="Metal-dep_hydrolase_composite"/>
</dbReference>
<feature type="domain" description="Amidohydrolase-related" evidence="6">
    <location>
        <begin position="71"/>
        <end position="398"/>
    </location>
</feature>
<dbReference type="Gene3D" id="3.20.20.140">
    <property type="entry name" value="Metal-dependent hydrolases"/>
    <property type="match status" value="1"/>
</dbReference>
<accession>A0AAD5YTL3</accession>
<keyword evidence="4" id="KW-0862">Zinc</keyword>
<evidence type="ECO:0000256" key="1">
    <source>
        <dbReference type="ARBA" id="ARBA00001947"/>
    </source>
</evidence>
<dbReference type="InterPro" id="IPR051607">
    <property type="entry name" value="Metallo-dep_hydrolases"/>
</dbReference>
<keyword evidence="8" id="KW-1185">Reference proteome</keyword>
<dbReference type="InterPro" id="IPR032466">
    <property type="entry name" value="Metal_Hydrolase"/>
</dbReference>
<dbReference type="PANTHER" id="PTHR11271:SF6">
    <property type="entry name" value="GUANINE DEAMINASE"/>
    <property type="match status" value="1"/>
</dbReference>
<feature type="domain" description="Amidohydrolase-related" evidence="6">
    <location>
        <begin position="449"/>
        <end position="542"/>
    </location>
</feature>
<evidence type="ECO:0000259" key="6">
    <source>
        <dbReference type="Pfam" id="PF01979"/>
    </source>
</evidence>
<evidence type="ECO:0000256" key="4">
    <source>
        <dbReference type="ARBA" id="ARBA00022833"/>
    </source>
</evidence>
<dbReference type="SUPFAM" id="SSF51338">
    <property type="entry name" value="Composite domain of metallo-dependent hydrolases"/>
    <property type="match status" value="1"/>
</dbReference>
<keyword evidence="2" id="KW-0479">Metal-binding</keyword>
<keyword evidence="3" id="KW-0378">Hydrolase</keyword>
<protein>
    <recommendedName>
        <fullName evidence="6">Amidohydrolase-related domain-containing protein</fullName>
    </recommendedName>
</protein>
<dbReference type="GO" id="GO:0008892">
    <property type="term" value="F:guanine deaminase activity"/>
    <property type="evidence" value="ECO:0007669"/>
    <property type="project" value="TreeGrafter"/>
</dbReference>
<reference evidence="7" key="1">
    <citation type="submission" date="2022-07" db="EMBL/GenBank/DDBJ databases">
        <title>Genome Sequence of Leucocoprinus birnbaumii.</title>
        <authorList>
            <person name="Buettner E."/>
        </authorList>
    </citation>
    <scope>NUCLEOTIDE SEQUENCE</scope>
    <source>
        <strain evidence="7">VT141</strain>
    </source>
</reference>
<dbReference type="InterPro" id="IPR006680">
    <property type="entry name" value="Amidohydro-rel"/>
</dbReference>
<comment type="caution">
    <text evidence="7">The sequence shown here is derived from an EMBL/GenBank/DDBJ whole genome shotgun (WGS) entry which is preliminary data.</text>
</comment>
<dbReference type="GO" id="GO:0005829">
    <property type="term" value="C:cytosol"/>
    <property type="evidence" value="ECO:0007669"/>
    <property type="project" value="TreeGrafter"/>
</dbReference>
<dbReference type="AlphaFoldDB" id="A0AAD5YTL3"/>